<gene>
    <name evidence="2" type="ORF">RSA3_11110</name>
</gene>
<dbReference type="GO" id="GO:0016757">
    <property type="term" value="F:glycosyltransferase activity"/>
    <property type="evidence" value="ECO:0007669"/>
    <property type="project" value="TreeGrafter"/>
</dbReference>
<dbReference type="Gene3D" id="3.40.50.2000">
    <property type="entry name" value="Glycogen Phosphorylase B"/>
    <property type="match status" value="2"/>
</dbReference>
<accession>A0A147F6P6</accession>
<dbReference type="PANTHER" id="PTHR12526:SF600">
    <property type="entry name" value="GLYCOSYL TRANSFERASE GROUP 1"/>
    <property type="match status" value="1"/>
</dbReference>
<dbReference type="CDD" id="cd03801">
    <property type="entry name" value="GT4_PimA-like"/>
    <property type="match status" value="1"/>
</dbReference>
<evidence type="ECO:0008006" key="4">
    <source>
        <dbReference type="Google" id="ProtNLM"/>
    </source>
</evidence>
<name>A0A147F6P6_MICTE</name>
<evidence type="ECO:0000313" key="2">
    <source>
        <dbReference type="EMBL" id="KTS11077.1"/>
    </source>
</evidence>
<evidence type="ECO:0000256" key="1">
    <source>
        <dbReference type="SAM" id="MobiDB-lite"/>
    </source>
</evidence>
<proteinExistence type="predicted"/>
<dbReference type="PANTHER" id="PTHR12526">
    <property type="entry name" value="GLYCOSYLTRANSFERASE"/>
    <property type="match status" value="1"/>
</dbReference>
<dbReference type="SUPFAM" id="SSF53756">
    <property type="entry name" value="UDP-Glycosyltransferase/glycogen phosphorylase"/>
    <property type="match status" value="1"/>
</dbReference>
<dbReference type="Proteomes" id="UP000072189">
    <property type="component" value="Unassembled WGS sequence"/>
</dbReference>
<dbReference type="EMBL" id="LDRV01000068">
    <property type="protein sequence ID" value="KTS11077.1"/>
    <property type="molecule type" value="Genomic_DNA"/>
</dbReference>
<reference evidence="2 3" key="1">
    <citation type="journal article" date="2016" name="Front. Microbiol.">
        <title>Genomic Resource of Rice Seed Associated Bacteria.</title>
        <authorList>
            <person name="Midha S."/>
            <person name="Bansal K."/>
            <person name="Sharma S."/>
            <person name="Kumar N."/>
            <person name="Patil P.P."/>
            <person name="Chaudhry V."/>
            <person name="Patil P.B."/>
        </authorList>
    </citation>
    <scope>NUCLEOTIDE SEQUENCE [LARGE SCALE GENOMIC DNA]</scope>
    <source>
        <strain evidence="2 3">RSA3</strain>
    </source>
</reference>
<evidence type="ECO:0000313" key="3">
    <source>
        <dbReference type="Proteomes" id="UP000072189"/>
    </source>
</evidence>
<protein>
    <recommendedName>
        <fullName evidence="4">Glycosyltransferase</fullName>
    </recommendedName>
</protein>
<dbReference type="PATRIC" id="fig|2033.7.peg.2980"/>
<comment type="caution">
    <text evidence="2">The sequence shown here is derived from an EMBL/GenBank/DDBJ whole genome shotgun (WGS) entry which is preliminary data.</text>
</comment>
<organism evidence="2 3">
    <name type="scientific">Microbacterium testaceum</name>
    <name type="common">Aureobacterium testaceum</name>
    <name type="synonym">Brevibacterium testaceum</name>
    <dbReference type="NCBI Taxonomy" id="2033"/>
    <lineage>
        <taxon>Bacteria</taxon>
        <taxon>Bacillati</taxon>
        <taxon>Actinomycetota</taxon>
        <taxon>Actinomycetes</taxon>
        <taxon>Micrococcales</taxon>
        <taxon>Microbacteriaceae</taxon>
        <taxon>Microbacterium</taxon>
    </lineage>
</organism>
<sequence>MGRKGPARPGATLDGVCPPERAKSEEKVPQIVFVSDDAIHPLTSGGRLELWGELRAFELAGVTVHLVVFHREQISDDDRRRTMALAESVQFVARRGFVRATCRHPASPYQVSSRAMPPTVVDEIVGACVGPVDAIVASHEWTLPAARRISSAVGRPPIVLRSHNDEIAYYRSLAAHATGSKRLYLRIESARIRGALRRQQMWKGVAATAVISPADEHAYAGTGIPVSVVPPTFDIAPRARARPKPERTIGFIGALDSSHTEEGLRWFVREVFSVLHEADPTTRLVVAGRRASPALTSLLRSASGVEFLGEVDEAAEVYDRARVFVNPIFSGSGVNMKIGPAMAHGLPVVTTTIGARGLSFLLPTLVVADDASSMRADLSSLLGDDDRCQKLSATGVAALRAHHPETTGPMLRELVTTLRVGA</sequence>
<dbReference type="Pfam" id="PF13692">
    <property type="entry name" value="Glyco_trans_1_4"/>
    <property type="match status" value="1"/>
</dbReference>
<feature type="region of interest" description="Disordered" evidence="1">
    <location>
        <begin position="1"/>
        <end position="23"/>
    </location>
</feature>
<dbReference type="AlphaFoldDB" id="A0A147F6P6"/>